<dbReference type="AlphaFoldDB" id="A0A6N3BM94"/>
<dbReference type="Gene3D" id="1.25.40.10">
    <property type="entry name" value="Tetratricopeptide repeat domain"/>
    <property type="match status" value="1"/>
</dbReference>
<organism evidence="1">
    <name type="scientific">Collinsella intestinalis</name>
    <dbReference type="NCBI Taxonomy" id="147207"/>
    <lineage>
        <taxon>Bacteria</taxon>
        <taxon>Bacillati</taxon>
        <taxon>Actinomycetota</taxon>
        <taxon>Coriobacteriia</taxon>
        <taxon>Coriobacteriales</taxon>
        <taxon>Coriobacteriaceae</taxon>
        <taxon>Collinsella</taxon>
    </lineage>
</organism>
<protein>
    <recommendedName>
        <fullName evidence="2">Tetratricopeptide repeat protein</fullName>
    </recommendedName>
</protein>
<dbReference type="RefSeq" id="WP_156848767.1">
    <property type="nucleotide sequence ID" value="NZ_CACRTN010000014.1"/>
</dbReference>
<evidence type="ECO:0000313" key="1">
    <source>
        <dbReference type="EMBL" id="VYU02677.1"/>
    </source>
</evidence>
<dbReference type="EMBL" id="CACRTN010000014">
    <property type="protein sequence ID" value="VYU02677.1"/>
    <property type="molecule type" value="Genomic_DNA"/>
</dbReference>
<sequence length="822" mass="93380">MADCIAVLGSDYQYNSQLEDDYTQVIDNEALPREETRAFCTSVAMKIVGMPIEPGKVISIDGIGGQGKTYLLEELYSQFESAHSAGSQVARHNFLVDNASSPEEILKELAEVLEALDIPCPSFRCAYYAWYSRAKNEIAAKEVFLADMRTARDSGTGAFLSIFETSSPFIDWLVSLADPFAAIQGFPASSFLTVALRLLESARRGLEQNRRSDEWHRLVYGESERSLRESLPGRLKEDIESWVERTNKRLVFFLDTFEKLGWQNGGWMAGRYGWAKKLTQARGSLWIVAGRQRLAWENVVCLPLHLIEMSHDESETYLIKEGVEDAAMRDEMRRVSSGIPVYLSLCVELFHSDSELVAGSLADALNAEGLIDLYFRNISCDLQDALYAVAFLEYWDASFLLEACSGVVTAGTLDRLPFVSFIRKRESRFEIHEVIAEILRKSRNIGIVKRCLFDNLSHMLVDIEQDRTHSYGSRLAKKRHVLKSLTLLADVGVDGKNEEDYYRVYMTYAECVWANGDIDLAYSLFDSVRKRFDTSDIPSKYYLRAKLKVAAIMTQRWLYSGDRRHHEDAIATTEEVLQSAKEHYPDDRDLIWSIENDLGISWKRFGEFDKAFEHLNPMIGEITRELKDRDVMSVDRARYLNNYGAVCQQFADTLSDLDERRAWYMRAREMYEKSYEGRSLLLGEQSSQALLSLTNEGVAYTRLGDYASATKCFDKALAGYIEGEFATSDAFYLRCRFQHANMLEAKVERLLADGRWEDALAVANGACEEHMAVRADRVDAMSEYALDSRKSADAVERCEQLVDRIKSRGRSLGTADLTTGTQ</sequence>
<gene>
    <name evidence="1" type="ORF">CILFYP54_00564</name>
</gene>
<dbReference type="SUPFAM" id="SSF52540">
    <property type="entry name" value="P-loop containing nucleoside triphosphate hydrolases"/>
    <property type="match status" value="1"/>
</dbReference>
<dbReference type="InterPro" id="IPR011990">
    <property type="entry name" value="TPR-like_helical_dom_sf"/>
</dbReference>
<dbReference type="SUPFAM" id="SSF48452">
    <property type="entry name" value="TPR-like"/>
    <property type="match status" value="1"/>
</dbReference>
<evidence type="ECO:0008006" key="2">
    <source>
        <dbReference type="Google" id="ProtNLM"/>
    </source>
</evidence>
<accession>A0A6N3BM94</accession>
<name>A0A6N3BM94_9ACTN</name>
<proteinExistence type="predicted"/>
<dbReference type="InterPro" id="IPR027417">
    <property type="entry name" value="P-loop_NTPase"/>
</dbReference>
<reference evidence="1" key="1">
    <citation type="submission" date="2019-11" db="EMBL/GenBank/DDBJ databases">
        <authorList>
            <person name="Feng L."/>
        </authorList>
    </citation>
    <scope>NUCLEOTIDE SEQUENCE</scope>
    <source>
        <strain evidence="1">CintestinalisLFYP54</strain>
    </source>
</reference>